<evidence type="ECO:0008006" key="10">
    <source>
        <dbReference type="Google" id="ProtNLM"/>
    </source>
</evidence>
<dbReference type="GO" id="GO:0008270">
    <property type="term" value="F:zinc ion binding"/>
    <property type="evidence" value="ECO:0007669"/>
    <property type="project" value="UniProtKB-KW"/>
</dbReference>
<evidence type="ECO:0000313" key="9">
    <source>
        <dbReference type="Proteomes" id="UP001054902"/>
    </source>
</evidence>
<feature type="region of interest" description="Disordered" evidence="5">
    <location>
        <begin position="1"/>
        <end position="69"/>
    </location>
</feature>
<keyword evidence="2 4" id="KW-0863">Zinc-finger</keyword>
<feature type="compositionally biased region" description="Basic and acidic residues" evidence="5">
    <location>
        <begin position="1520"/>
        <end position="1536"/>
    </location>
</feature>
<gene>
    <name evidence="8" type="ORF">CTEN210_01086</name>
</gene>
<feature type="compositionally biased region" description="Basic and acidic residues" evidence="5">
    <location>
        <begin position="2578"/>
        <end position="2590"/>
    </location>
</feature>
<dbReference type="PROSITE" id="PS50013">
    <property type="entry name" value="CHROMO_2"/>
    <property type="match status" value="1"/>
</dbReference>
<evidence type="ECO:0000256" key="2">
    <source>
        <dbReference type="ARBA" id="ARBA00022771"/>
    </source>
</evidence>
<evidence type="ECO:0000259" key="6">
    <source>
        <dbReference type="PROSITE" id="PS50013"/>
    </source>
</evidence>
<evidence type="ECO:0000259" key="7">
    <source>
        <dbReference type="PROSITE" id="PS50016"/>
    </source>
</evidence>
<feature type="compositionally biased region" description="Polar residues" evidence="5">
    <location>
        <begin position="2365"/>
        <end position="2377"/>
    </location>
</feature>
<feature type="compositionally biased region" description="Polar residues" evidence="5">
    <location>
        <begin position="2467"/>
        <end position="2476"/>
    </location>
</feature>
<dbReference type="SUPFAM" id="SSF57903">
    <property type="entry name" value="FYVE/PHD zinc finger"/>
    <property type="match status" value="1"/>
</dbReference>
<feature type="compositionally biased region" description="Basic and acidic residues" evidence="5">
    <location>
        <begin position="1689"/>
        <end position="1699"/>
    </location>
</feature>
<keyword evidence="3" id="KW-0862">Zinc</keyword>
<feature type="region of interest" description="Disordered" evidence="5">
    <location>
        <begin position="1999"/>
        <end position="2087"/>
    </location>
</feature>
<feature type="compositionally biased region" description="Basic and acidic residues" evidence="5">
    <location>
        <begin position="47"/>
        <end position="69"/>
    </location>
</feature>
<feature type="region of interest" description="Disordered" evidence="5">
    <location>
        <begin position="1204"/>
        <end position="1225"/>
    </location>
</feature>
<dbReference type="InterPro" id="IPR019786">
    <property type="entry name" value="Zinc_finger_PHD-type_CS"/>
</dbReference>
<dbReference type="PROSITE" id="PS01359">
    <property type="entry name" value="ZF_PHD_1"/>
    <property type="match status" value="1"/>
</dbReference>
<dbReference type="EMBL" id="BLLK01000020">
    <property type="protein sequence ID" value="GFH44612.1"/>
    <property type="molecule type" value="Genomic_DNA"/>
</dbReference>
<keyword evidence="1" id="KW-0479">Metal-binding</keyword>
<feature type="compositionally biased region" description="Polar residues" evidence="5">
    <location>
        <begin position="2257"/>
        <end position="2268"/>
    </location>
</feature>
<dbReference type="PANTHER" id="PTHR24102:SF28">
    <property type="entry name" value="PHD-TYPE DOMAIN-CONTAINING PROTEIN"/>
    <property type="match status" value="1"/>
</dbReference>
<feature type="compositionally biased region" description="Polar residues" evidence="5">
    <location>
        <begin position="2146"/>
        <end position="2155"/>
    </location>
</feature>
<feature type="domain" description="Chromo" evidence="6">
    <location>
        <begin position="2635"/>
        <end position="2681"/>
    </location>
</feature>
<dbReference type="CDD" id="cd00024">
    <property type="entry name" value="CD_CSD"/>
    <property type="match status" value="1"/>
</dbReference>
<feature type="compositionally biased region" description="Polar residues" evidence="5">
    <location>
        <begin position="1702"/>
        <end position="1711"/>
    </location>
</feature>
<protein>
    <recommendedName>
        <fullName evidence="10">PHD-type domain-containing protein</fullName>
    </recommendedName>
</protein>
<dbReference type="Gene3D" id="2.40.50.40">
    <property type="match status" value="1"/>
</dbReference>
<sequence>MQSTNPAKDESWKDRQHVFPPPSSRTENIINREEAILLDNQEEEEKELQIKEAEEDSKPPARESPHLNLSKDKQETEAFHMEILLGLFLRSSEEELQQLAQKAGVSNTLFKNTQCKTSHSTEEMKQDSIDKPSQMPIVAHVLRDISQDCISSQTQLSKQQILSLFPQKYKRENYAARTISELSSHILDKFMNFTNANNVPLSSTEISHPVLQSFPLEYNECSINTFCNWAFATDTPKEENVNYYYQPHAPFTFQQCGICRRYGHVEVECEELVKRNISQDVQQALEMEQKVLDETRIQHSLREFILEERLHQNCKELAMEQQYVSYPWMDIRTGKVSEEQCVNSSTGLKQSQQGLVGMYTLEQSQHGNTEESLSDDDIDPCRTCGSNFSPADLLMCDGCDETFHRQCLVPPLDEVPEGDWFCDSCKTYDSEVDSITVIEGLDDFVIEQRKLSSNLDKLREREAEGGVGYKSNPFDASMVVAPVDSVLKDRESPSISIEDGIFLQDIRDDGDDPIFDTLSTMMLSSSRTLDIGDLCWAKRRCSRTKVAGLHGKDFFWPAIVIEVHSSSTAYDGVKQTPYIVKMFNVPAGGRLRASAILPFFEFFDELGLQRLEAFQDKQPSWWQPFSKGLREAINEAGFDSYENALAFSKQILRDDDDSNVKGNQRQSAAKKFIKPKKYCAEGTRPSEWDDAEVTEIDGITILTKRSELEAPNVVAKESLSSILEVDENVQNQSREKTLEDEIDENQKFSLHSLDSEELKKVPIEKLVGGLVAYSVADSKSEERIIFGKCLKYNRAFGKALIQNISNFESIIDGYSEKTDSNLIACNVRVGSTQWIDLGDLFFLNRGLQDGSKKFCSSILANTLQKTRAQLSTLSADIDSEDEVSLDEISLEETSISSVELGEKVAVETGEVFDSMEIGEKDAIEEKTLDKELTLEKEAPERTLEDSAILKKGSQIIESKTKAVTDEELKSTGDIKDNIISKGRDTLEVAKRNTKEGSMEDKAVSSTQIAQEVRGSSAEVIEKRIGSTAVSTLTFQEHKEKRDSMSEVERNEAIKALLLESRKSFITQMYGEDALDATAQISQEVKHNAESTKDSIIEDRIEDVAVSITKICQKEMEMAENIKDSINEDTIEDQAISTAGKPLKVKDNIEIIASGTEARESSIDNKSQEAKDTTESLKDSMNEGRMEDEQVATVLTAQKEMDTIESVKDSTKERKIEDEKVSKPQIDQEAKDITESLKESIDEGGAISIDKKTQEAKDRIENELVSTVRIAQTEIDTLESLKESINEGRIEEKAVPKYQIDQDVKDTVENLKESIDEAKAISIDNKSQEAVGTADGVKASIIDSGIEDRVSSDVQVSQEAKDTTENLKKSIDEGRVVSIDQVSQEAKDTVESLKESIDEGRVIFIDQVSQEEKTAASLKSIDEGRANSINQRAEEVKDTPDIVEGRIEDSVGSVVQVPQEAKNIVGSLTESVNKGRIEEKAVSVDQASQEAKDTTESLKKSISKSRKEYEVVSTTPIAEEAQDHAESSKKSINDRGGDGVSLNVLVDTEGKNSTESTKDSFSVDMMGKVSEVEAIETSKTTDSNILERVGNFESSEKVKNTIDHSAGHLDAIANTIDSNREVSSDNVSETPVLPGTLAAIATREEKSIESTKKQSKAPPALSTLHSIELLLNKNRSKRKKNTENQSTIKNDVKKQVEKRSLPISDQNVINQKVDTKQKKNENSTSFASNTDLEGNRSALNDEGIILPACIKQSASQNLMEKTYKVQDPVNQEGNSIPLPEAITAEDTLDRGSNVKTTDALVSIQKTAISADIDLSVKEGIKGQADQGAIPVNSRNDNVSNRTPVENQNKMGLISELSKNVVPCISAVCREKETVGVTTKDVVDTVEVDATAVAIQDSEEKVDVTEVSLQEIDETKQSNADTNESSIKVFEEEKSGAQNVEIDLKVSKVASKSDSEVVEDVETIDKSISSSALEKLENIGGEKSDKNVTSGDNTGKAAIDAELKGLQQSEKDNSRPVANATENLVGLNLQTSKQKDRDSSSPVTAVDEISNTDQKVQDIDSSMDISKSSGEDMDISISSGESEKAESTKELGEVIAQKNLDLKIENSNIPANAVSNCADKSLLATLSLPKPFGVPEDEEDKGLRKGASGTNTTLENTTSKEKRERLDIEVRPTDSASTVLKVKSDAESSKVVISDKTSIPKVPVPPIVIEIKESDESVGSPTIDTIQKLNERPKKKRQIDLTGVTFKSTSPPKSEKEINTTTSLTSQKDTSFSKKKVSDTVIVASPKPKKKIIEEGLTSPRAKKLSSDSTTTSSPKKRTSDTTMEIPLPKKRATDSTTSSNSSKKKTDETTVVVTTPKNKTDEAAANASNTKGKSSNTPIHKEGRILPDSMIKAGEAVVNVSNPKKKAEEPVADVSDSKKYSSETSEHVANVSSTKKKAEEHVVNASNPKKAKELVVNVSDLKKKSPETGKSSANVSSTKKKAEELVVNVSNPKKKAEEPVADVSNPKKKSSETEATITDPKKKHPSTSMLTPKKRPNEAKNSSSISKRLRESPPSKSLVGIVEKRVRTPTHKISSDVPAEAKKPKAKAKEKAKAKKKNPSSAEKPKASKKRKEEIIVDDVVVDPINTHERADEGIFYVERIIDDRTKNRNKEYLIKWKGYSDEHNTWEKEENILDPIFLKKYLCVKYIAILTATPEGKKEGTTTRNIVTALKRGIVLMDQKPPKELSNNRVCPLCLNLKFDHKKFGGHVRKHKDEANYVHLKEIARFAEKTWFKK</sequence>
<dbReference type="InterPro" id="IPR016197">
    <property type="entry name" value="Chromo-like_dom_sf"/>
</dbReference>
<feature type="compositionally biased region" description="Basic and acidic residues" evidence="5">
    <location>
        <begin position="1489"/>
        <end position="1509"/>
    </location>
</feature>
<dbReference type="PANTHER" id="PTHR24102">
    <property type="entry name" value="PHD FINGER PROTEIN"/>
    <property type="match status" value="1"/>
</dbReference>
<dbReference type="Pfam" id="PF00628">
    <property type="entry name" value="PHD"/>
    <property type="match status" value="1"/>
</dbReference>
<feature type="region of interest" description="Disordered" evidence="5">
    <location>
        <begin position="1643"/>
        <end position="1733"/>
    </location>
</feature>
<feature type="compositionally biased region" description="Low complexity" evidence="5">
    <location>
        <begin position="2057"/>
        <end position="2066"/>
    </location>
</feature>
<feature type="region of interest" description="Disordered" evidence="5">
    <location>
        <begin position="1478"/>
        <end position="1539"/>
    </location>
</feature>
<comment type="caution">
    <text evidence="8">The sequence shown here is derived from an EMBL/GenBank/DDBJ whole genome shotgun (WGS) entry which is preliminary data.</text>
</comment>
<evidence type="ECO:0000313" key="8">
    <source>
        <dbReference type="EMBL" id="GFH44612.1"/>
    </source>
</evidence>
<evidence type="ECO:0000256" key="5">
    <source>
        <dbReference type="SAM" id="MobiDB-lite"/>
    </source>
</evidence>
<feature type="compositionally biased region" description="Polar residues" evidence="5">
    <location>
        <begin position="1721"/>
        <end position="1731"/>
    </location>
</feature>
<dbReference type="SUPFAM" id="SSF54160">
    <property type="entry name" value="Chromo domain-like"/>
    <property type="match status" value="1"/>
</dbReference>
<dbReference type="Proteomes" id="UP001054902">
    <property type="component" value="Unassembled WGS sequence"/>
</dbReference>
<feature type="compositionally biased region" description="Basic and acidic residues" evidence="5">
    <location>
        <begin position="1156"/>
        <end position="1185"/>
    </location>
</feature>
<feature type="compositionally biased region" description="Basic and acidic residues" evidence="5">
    <location>
        <begin position="7"/>
        <end position="17"/>
    </location>
</feature>
<reference evidence="8 9" key="1">
    <citation type="journal article" date="2021" name="Sci. Rep.">
        <title>The genome of the diatom Chaetoceros tenuissimus carries an ancient integrated fragment of an extant virus.</title>
        <authorList>
            <person name="Hongo Y."/>
            <person name="Kimura K."/>
            <person name="Takaki Y."/>
            <person name="Yoshida Y."/>
            <person name="Baba S."/>
            <person name="Kobayashi G."/>
            <person name="Nagasaki K."/>
            <person name="Hano T."/>
            <person name="Tomaru Y."/>
        </authorList>
    </citation>
    <scope>NUCLEOTIDE SEQUENCE [LARGE SCALE GENOMIC DNA]</scope>
    <source>
        <strain evidence="8 9">NIES-3715</strain>
    </source>
</reference>
<name>A0AAD3GZ02_9STRA</name>
<dbReference type="Pfam" id="PF00385">
    <property type="entry name" value="Chromo"/>
    <property type="match status" value="1"/>
</dbReference>
<dbReference type="InterPro" id="IPR001965">
    <property type="entry name" value="Znf_PHD"/>
</dbReference>
<keyword evidence="9" id="KW-1185">Reference proteome</keyword>
<feature type="region of interest" description="Disordered" evidence="5">
    <location>
        <begin position="2128"/>
        <end position="2163"/>
    </location>
</feature>
<accession>A0AAD3GZ02</accession>
<feature type="region of interest" description="Disordered" evidence="5">
    <location>
        <begin position="1155"/>
        <end position="1185"/>
    </location>
</feature>
<dbReference type="PROSITE" id="PS50016">
    <property type="entry name" value="ZF_PHD_2"/>
    <property type="match status" value="1"/>
</dbReference>
<evidence type="ECO:0000256" key="1">
    <source>
        <dbReference type="ARBA" id="ARBA00022723"/>
    </source>
</evidence>
<dbReference type="InterPro" id="IPR019787">
    <property type="entry name" value="Znf_PHD-finger"/>
</dbReference>
<feature type="domain" description="PHD-type" evidence="7">
    <location>
        <begin position="378"/>
        <end position="428"/>
    </location>
</feature>
<dbReference type="InterPro" id="IPR000953">
    <property type="entry name" value="Chromo/chromo_shadow_dom"/>
</dbReference>
<dbReference type="InterPro" id="IPR023780">
    <property type="entry name" value="Chromo_domain"/>
</dbReference>
<dbReference type="SMART" id="SM00249">
    <property type="entry name" value="PHD"/>
    <property type="match status" value="1"/>
</dbReference>
<organism evidence="8 9">
    <name type="scientific">Chaetoceros tenuissimus</name>
    <dbReference type="NCBI Taxonomy" id="426638"/>
    <lineage>
        <taxon>Eukaryota</taxon>
        <taxon>Sar</taxon>
        <taxon>Stramenopiles</taxon>
        <taxon>Ochrophyta</taxon>
        <taxon>Bacillariophyta</taxon>
        <taxon>Coscinodiscophyceae</taxon>
        <taxon>Chaetocerotophycidae</taxon>
        <taxon>Chaetocerotales</taxon>
        <taxon>Chaetocerotaceae</taxon>
        <taxon>Chaetoceros</taxon>
    </lineage>
</organism>
<evidence type="ECO:0000256" key="3">
    <source>
        <dbReference type="ARBA" id="ARBA00022833"/>
    </source>
</evidence>
<dbReference type="SMART" id="SM00298">
    <property type="entry name" value="CHROMO"/>
    <property type="match status" value="1"/>
</dbReference>
<feature type="compositionally biased region" description="Basic and acidic residues" evidence="5">
    <location>
        <begin position="1999"/>
        <end position="2012"/>
    </location>
</feature>
<dbReference type="Gene3D" id="3.30.40.10">
    <property type="entry name" value="Zinc/RING finger domain, C3HC4 (zinc finger)"/>
    <property type="match status" value="1"/>
</dbReference>
<proteinExistence type="predicted"/>
<dbReference type="InterPro" id="IPR011011">
    <property type="entry name" value="Znf_FYVE_PHD"/>
</dbReference>
<feature type="compositionally biased region" description="Basic and acidic residues" evidence="5">
    <location>
        <begin position="2404"/>
        <end position="2425"/>
    </location>
</feature>
<evidence type="ECO:0000256" key="4">
    <source>
        <dbReference type="PROSITE-ProRule" id="PRU00146"/>
    </source>
</evidence>
<feature type="region of interest" description="Disordered" evidence="5">
    <location>
        <begin position="2226"/>
        <end position="2609"/>
    </location>
</feature>
<dbReference type="InterPro" id="IPR013083">
    <property type="entry name" value="Znf_RING/FYVE/PHD"/>
</dbReference>